<dbReference type="AlphaFoldDB" id="A0A4R6HU91"/>
<dbReference type="Proteomes" id="UP000295150">
    <property type="component" value="Unassembled WGS sequence"/>
</dbReference>
<proteinExistence type="predicted"/>
<name>A0A4R6HU91_9GAMM</name>
<sequence>MEKGAMVRAHPVPLENRLQYKPRDARHQGHAVSFTFPDLLSLDGDDPGGQSSQGSLCSSRLGCAMSSNAWSISTWLDTNEDGETVGLC</sequence>
<organism evidence="1 2">
    <name type="scientific">Halomonas ventosae</name>
    <dbReference type="NCBI Taxonomy" id="229007"/>
    <lineage>
        <taxon>Bacteria</taxon>
        <taxon>Pseudomonadati</taxon>
        <taxon>Pseudomonadota</taxon>
        <taxon>Gammaproteobacteria</taxon>
        <taxon>Oceanospirillales</taxon>
        <taxon>Halomonadaceae</taxon>
        <taxon>Halomonas</taxon>
    </lineage>
</organism>
<evidence type="ECO:0000313" key="1">
    <source>
        <dbReference type="EMBL" id="TDO12522.1"/>
    </source>
</evidence>
<keyword evidence="2" id="KW-1185">Reference proteome</keyword>
<reference evidence="1 2" key="1">
    <citation type="submission" date="2019-03" db="EMBL/GenBank/DDBJ databases">
        <title>Freshwater and sediment microbial communities from various areas in North America, analyzing microbe dynamics in response to fracking.</title>
        <authorList>
            <person name="Lamendella R."/>
        </authorList>
    </citation>
    <scope>NUCLEOTIDE SEQUENCE [LARGE SCALE GENOMIC DNA]</scope>
    <source>
        <strain evidence="1 2">1_TX</strain>
    </source>
</reference>
<dbReference type="EMBL" id="SNWH01000004">
    <property type="protein sequence ID" value="TDO12522.1"/>
    <property type="molecule type" value="Genomic_DNA"/>
</dbReference>
<protein>
    <submittedName>
        <fullName evidence="1">Uncharacterized protein</fullName>
    </submittedName>
</protein>
<accession>A0A4R6HU91</accession>
<gene>
    <name evidence="1" type="ORF">DFO68_10434</name>
</gene>
<evidence type="ECO:0000313" key="2">
    <source>
        <dbReference type="Proteomes" id="UP000295150"/>
    </source>
</evidence>
<comment type="caution">
    <text evidence="1">The sequence shown here is derived from an EMBL/GenBank/DDBJ whole genome shotgun (WGS) entry which is preliminary data.</text>
</comment>